<dbReference type="PROSITE" id="PS00021">
    <property type="entry name" value="KRINGLE_1"/>
    <property type="match status" value="1"/>
</dbReference>
<proteinExistence type="predicted"/>
<evidence type="ECO:0000256" key="1">
    <source>
        <dbReference type="ARBA" id="ARBA00022572"/>
    </source>
</evidence>
<comment type="caution">
    <text evidence="3">Lacks conserved residue(s) required for the propagation of feature annotation.</text>
</comment>
<dbReference type="InterPro" id="IPR000001">
    <property type="entry name" value="Kringle"/>
</dbReference>
<keyword evidence="4" id="KW-0732">Signal</keyword>
<gene>
    <name evidence="7" type="primary">LOC102805930</name>
</gene>
<evidence type="ECO:0000256" key="2">
    <source>
        <dbReference type="ARBA" id="ARBA00023157"/>
    </source>
</evidence>
<feature type="signal peptide" evidence="4">
    <location>
        <begin position="1"/>
        <end position="15"/>
    </location>
</feature>
<feature type="chain" id="PRO_5045074242" evidence="4">
    <location>
        <begin position="16"/>
        <end position="148"/>
    </location>
</feature>
<dbReference type="InterPro" id="IPR018056">
    <property type="entry name" value="Kringle_CS"/>
</dbReference>
<dbReference type="SMART" id="SM00130">
    <property type="entry name" value="KR"/>
    <property type="match status" value="1"/>
</dbReference>
<evidence type="ECO:0000256" key="3">
    <source>
        <dbReference type="PROSITE-ProRule" id="PRU00121"/>
    </source>
</evidence>
<sequence length="148" mass="16541">MVGLMVCLLASLVMSINFHGQNRRNAYRKEADIECYTNPDGSDYRGKKSMCNFLGMQCEKWSDQRGFTVRDYPNAGLEGAYCRNPDLSESTAWCIIKDHNSGVTVKAKCDIGRPSIQCGKLTCIQNIIIDTSIYKNISSVIFDASYVS</sequence>
<dbReference type="GeneID" id="102805930"/>
<organism evidence="6 7">
    <name type="scientific">Saccoglossus kowalevskii</name>
    <name type="common">Acorn worm</name>
    <dbReference type="NCBI Taxonomy" id="10224"/>
    <lineage>
        <taxon>Eukaryota</taxon>
        <taxon>Metazoa</taxon>
        <taxon>Hemichordata</taxon>
        <taxon>Enteropneusta</taxon>
        <taxon>Harrimaniidae</taxon>
        <taxon>Saccoglossus</taxon>
    </lineage>
</organism>
<dbReference type="InterPro" id="IPR038178">
    <property type="entry name" value="Kringle_sf"/>
</dbReference>
<dbReference type="PANTHER" id="PTHR24261:SF7">
    <property type="entry name" value="KRINGLE DOMAIN-CONTAINING PROTEIN"/>
    <property type="match status" value="1"/>
</dbReference>
<protein>
    <submittedName>
        <fullName evidence="7">Plasminogen-like</fullName>
    </submittedName>
</protein>
<feature type="domain" description="Kringle" evidence="5">
    <location>
        <begin position="34"/>
        <end position="118"/>
    </location>
</feature>
<accession>A0ABM0M7U5</accession>
<dbReference type="PANTHER" id="PTHR24261">
    <property type="entry name" value="PLASMINOGEN-RELATED"/>
    <property type="match status" value="1"/>
</dbReference>
<reference evidence="7" key="1">
    <citation type="submission" date="2025-08" db="UniProtKB">
        <authorList>
            <consortium name="RefSeq"/>
        </authorList>
    </citation>
    <scope>IDENTIFICATION</scope>
    <source>
        <tissue evidence="7">Testes</tissue>
    </source>
</reference>
<evidence type="ECO:0000313" key="6">
    <source>
        <dbReference type="Proteomes" id="UP000694865"/>
    </source>
</evidence>
<keyword evidence="6" id="KW-1185">Reference proteome</keyword>
<keyword evidence="2" id="KW-1015">Disulfide bond</keyword>
<dbReference type="InterPro" id="IPR050759">
    <property type="entry name" value="Serine_protease_kringle"/>
</dbReference>
<dbReference type="Pfam" id="PF00051">
    <property type="entry name" value="Kringle"/>
    <property type="match status" value="1"/>
</dbReference>
<name>A0ABM0M7U5_SACKO</name>
<dbReference type="SUPFAM" id="SSF57440">
    <property type="entry name" value="Kringle-like"/>
    <property type="match status" value="1"/>
</dbReference>
<dbReference type="Gene3D" id="2.40.20.10">
    <property type="entry name" value="Plasminogen Kringle 4"/>
    <property type="match status" value="1"/>
</dbReference>
<dbReference type="PROSITE" id="PS50070">
    <property type="entry name" value="KRINGLE_2"/>
    <property type="match status" value="1"/>
</dbReference>
<evidence type="ECO:0000313" key="7">
    <source>
        <dbReference type="RefSeq" id="XP_006816086.1"/>
    </source>
</evidence>
<evidence type="ECO:0000256" key="4">
    <source>
        <dbReference type="SAM" id="SignalP"/>
    </source>
</evidence>
<keyword evidence="1 3" id="KW-0420">Kringle</keyword>
<evidence type="ECO:0000259" key="5">
    <source>
        <dbReference type="PROSITE" id="PS50070"/>
    </source>
</evidence>
<dbReference type="Proteomes" id="UP000694865">
    <property type="component" value="Unplaced"/>
</dbReference>
<dbReference type="InterPro" id="IPR013806">
    <property type="entry name" value="Kringle-like"/>
</dbReference>
<dbReference type="RefSeq" id="XP_006816086.1">
    <property type="nucleotide sequence ID" value="XM_006816023.1"/>
</dbReference>